<evidence type="ECO:0000313" key="1">
    <source>
        <dbReference type="EMBL" id="GBN87621.1"/>
    </source>
</evidence>
<reference evidence="1 2" key="1">
    <citation type="journal article" date="2019" name="Sci. Rep.">
        <title>Orb-weaving spider Araneus ventricosus genome elucidates the spidroin gene catalogue.</title>
        <authorList>
            <person name="Kono N."/>
            <person name="Nakamura H."/>
            <person name="Ohtoshi R."/>
            <person name="Moran D.A.P."/>
            <person name="Shinohara A."/>
            <person name="Yoshida Y."/>
            <person name="Fujiwara M."/>
            <person name="Mori M."/>
            <person name="Tomita M."/>
            <person name="Arakawa K."/>
        </authorList>
    </citation>
    <scope>NUCLEOTIDE SEQUENCE [LARGE SCALE GENOMIC DNA]</scope>
</reference>
<evidence type="ECO:0000313" key="2">
    <source>
        <dbReference type="Proteomes" id="UP000499080"/>
    </source>
</evidence>
<accession>A0A4Y2SIA1</accession>
<name>A0A4Y2SIA1_ARAVE</name>
<dbReference type="AlphaFoldDB" id="A0A4Y2SIA1"/>
<keyword evidence="2" id="KW-1185">Reference proteome</keyword>
<dbReference type="EMBL" id="BGPR01021880">
    <property type="protein sequence ID" value="GBN87621.1"/>
    <property type="molecule type" value="Genomic_DNA"/>
</dbReference>
<comment type="caution">
    <text evidence="1">The sequence shown here is derived from an EMBL/GenBank/DDBJ whole genome shotgun (WGS) entry which is preliminary data.</text>
</comment>
<dbReference type="Proteomes" id="UP000499080">
    <property type="component" value="Unassembled WGS sequence"/>
</dbReference>
<sequence>MMEFSLNGIGKDGGGLAWNRQLPLTQNPRRHHKLHLDILQPCTKRTSSGKDVQNLDDSAWDSAVSNLQKRSSEQLNVWNHNHMAAGFFYT</sequence>
<protein>
    <submittedName>
        <fullName evidence="1">Uncharacterized protein</fullName>
    </submittedName>
</protein>
<gene>
    <name evidence="1" type="ORF">AVEN_139264_1</name>
</gene>
<organism evidence="1 2">
    <name type="scientific">Araneus ventricosus</name>
    <name type="common">Orbweaver spider</name>
    <name type="synonym">Epeira ventricosa</name>
    <dbReference type="NCBI Taxonomy" id="182803"/>
    <lineage>
        <taxon>Eukaryota</taxon>
        <taxon>Metazoa</taxon>
        <taxon>Ecdysozoa</taxon>
        <taxon>Arthropoda</taxon>
        <taxon>Chelicerata</taxon>
        <taxon>Arachnida</taxon>
        <taxon>Araneae</taxon>
        <taxon>Araneomorphae</taxon>
        <taxon>Entelegynae</taxon>
        <taxon>Araneoidea</taxon>
        <taxon>Araneidae</taxon>
        <taxon>Araneus</taxon>
    </lineage>
</organism>
<proteinExistence type="predicted"/>